<name>C9N043_9FUSO</name>
<accession>C9N043</accession>
<organism evidence="1 2">
    <name type="scientific">Leptotrichia hofstadii F0254</name>
    <dbReference type="NCBI Taxonomy" id="634994"/>
    <lineage>
        <taxon>Bacteria</taxon>
        <taxon>Fusobacteriati</taxon>
        <taxon>Fusobacteriota</taxon>
        <taxon>Fusobacteriia</taxon>
        <taxon>Fusobacteriales</taxon>
        <taxon>Leptotrichiaceae</taxon>
        <taxon>Leptotrichia</taxon>
    </lineage>
</organism>
<dbReference type="Proteomes" id="UP000006233">
    <property type="component" value="Unassembled WGS sequence"/>
</dbReference>
<protein>
    <submittedName>
        <fullName evidence="1">Uncharacterized protein</fullName>
    </submittedName>
</protein>
<dbReference type="STRING" id="634994.GCWU000323_02199"/>
<proteinExistence type="predicted"/>
<evidence type="ECO:0000313" key="2">
    <source>
        <dbReference type="Proteomes" id="UP000006233"/>
    </source>
</evidence>
<evidence type="ECO:0000313" key="1">
    <source>
        <dbReference type="EMBL" id="EEX73530.1"/>
    </source>
</evidence>
<dbReference type="EMBL" id="ACVB02000026">
    <property type="protein sequence ID" value="EEX73530.1"/>
    <property type="molecule type" value="Genomic_DNA"/>
</dbReference>
<sequence length="52" mass="6321">MFGIYDIIISRIEITSKSDFFFYLLSKIKKSENLLKNCYNIKNYFVFLIKKE</sequence>
<dbReference type="HOGENOM" id="CLU_3081373_0_0_0"/>
<reference evidence="1 2" key="1">
    <citation type="submission" date="2009-09" db="EMBL/GenBank/DDBJ databases">
        <authorList>
            <person name="Weinstock G."/>
            <person name="Sodergren E."/>
            <person name="Clifton S."/>
            <person name="Fulton L."/>
            <person name="Fulton B."/>
            <person name="Courtney L."/>
            <person name="Fronick C."/>
            <person name="Harrison M."/>
            <person name="Strong C."/>
            <person name="Farmer C."/>
            <person name="Delahaunty K."/>
            <person name="Markovic C."/>
            <person name="Hall O."/>
            <person name="Minx P."/>
            <person name="Tomlinson C."/>
            <person name="Mitreva M."/>
            <person name="Nelson J."/>
            <person name="Hou S."/>
            <person name="Wollam A."/>
            <person name="Pepin K.H."/>
            <person name="Johnson M."/>
            <person name="Bhonagiri V."/>
            <person name="Nash W.E."/>
            <person name="Warren W."/>
            <person name="Chinwalla A."/>
            <person name="Mardis E.R."/>
            <person name="Wilson R.K."/>
        </authorList>
    </citation>
    <scope>NUCLEOTIDE SEQUENCE [LARGE SCALE GENOMIC DNA]</scope>
    <source>
        <strain evidence="1 2">F0254</strain>
    </source>
</reference>
<dbReference type="AlphaFoldDB" id="C9N043"/>
<comment type="caution">
    <text evidence="1">The sequence shown here is derived from an EMBL/GenBank/DDBJ whole genome shotgun (WGS) entry which is preliminary data.</text>
</comment>
<gene>
    <name evidence="1" type="ORF">GCWU000323_02199</name>
</gene>